<evidence type="ECO:0000259" key="5">
    <source>
        <dbReference type="Pfam" id="PF13240"/>
    </source>
</evidence>
<dbReference type="SUPFAM" id="SSF50494">
    <property type="entry name" value="Trypsin-like serine proteases"/>
    <property type="match status" value="1"/>
</dbReference>
<evidence type="ECO:0000313" key="6">
    <source>
        <dbReference type="EMBL" id="PIZ17559.1"/>
    </source>
</evidence>
<dbReference type="Proteomes" id="UP000229307">
    <property type="component" value="Unassembled WGS sequence"/>
</dbReference>
<dbReference type="InterPro" id="IPR036034">
    <property type="entry name" value="PDZ_sf"/>
</dbReference>
<sequence length="479" mass="52618">MKKVLVFVLVLGMLLAAGTVLAGFCPECGTKCDDSAKFCTSCGAKLKQAEGEGKAEKPSKPGGDADLSKMVEQVAPSVILVRTLKNELNAQFQDRGSGFVVDKEGYIITNAHVIGDPDELEKINVVMSDKKEYEAKLIINDYATDIAVLKIQAANLIPVKLGDAEKLVSGEKVFAVGNPLGLERSTTNGIISAKERYVGCYEYEGLLQTDAAINPGNSGGPLFNMQGEVIGITSLGYSKSVTEGLNLAIPVLYAQDVLKYLKSGKIKRPWIGIAVLDLTPANKQWEESVFEKKITESEGVLVKSIAEDKNLLLKKGDIVVKLNGSPVKKIWDLQTGILKLKIGDEVNLTVKRDGKEMNVKIGLTEKPLEVKFPLEDEADIILGGVFKEQNGRVRIEEVKPDGLIEHLGFKTGYEIRYVWFNKKTGGSQIETGSVENFLQAFRSSYNYERKRLEWKLGYSPGSGNYYKDWEEYIVSVLST</sequence>
<dbReference type="Pfam" id="PF13180">
    <property type="entry name" value="PDZ_2"/>
    <property type="match status" value="1"/>
</dbReference>
<dbReference type="InterPro" id="IPR001478">
    <property type="entry name" value="PDZ"/>
</dbReference>
<comment type="caution">
    <text evidence="6">The sequence shown here is derived from an EMBL/GenBank/DDBJ whole genome shotgun (WGS) entry which is preliminary data.</text>
</comment>
<dbReference type="InterPro" id="IPR001940">
    <property type="entry name" value="Peptidase_S1C"/>
</dbReference>
<evidence type="ECO:0000256" key="2">
    <source>
        <dbReference type="ARBA" id="ARBA00022801"/>
    </source>
</evidence>
<dbReference type="Pfam" id="PF13240">
    <property type="entry name" value="Zn_Ribbon_1"/>
    <property type="match status" value="1"/>
</dbReference>
<keyword evidence="1" id="KW-0645">Protease</keyword>
<feature type="domain" description="PDZ" evidence="4">
    <location>
        <begin position="271"/>
        <end position="361"/>
    </location>
</feature>
<evidence type="ECO:0000259" key="4">
    <source>
        <dbReference type="Pfam" id="PF13180"/>
    </source>
</evidence>
<proteinExistence type="predicted"/>
<evidence type="ECO:0000313" key="7">
    <source>
        <dbReference type="Proteomes" id="UP000229307"/>
    </source>
</evidence>
<dbReference type="InterPro" id="IPR026870">
    <property type="entry name" value="Zinc_ribbon_dom"/>
</dbReference>
<dbReference type="EMBL" id="PFMR01000106">
    <property type="protein sequence ID" value="PIZ17559.1"/>
    <property type="molecule type" value="Genomic_DNA"/>
</dbReference>
<reference evidence="7" key="1">
    <citation type="submission" date="2017-09" db="EMBL/GenBank/DDBJ databases">
        <title>Depth-based differentiation of microbial function through sediment-hosted aquifers and enrichment of novel symbionts in the deep terrestrial subsurface.</title>
        <authorList>
            <person name="Probst A.J."/>
            <person name="Ladd B."/>
            <person name="Jarett J.K."/>
            <person name="Geller-Mcgrath D.E."/>
            <person name="Sieber C.M.K."/>
            <person name="Emerson J.B."/>
            <person name="Anantharaman K."/>
            <person name="Thomas B.C."/>
            <person name="Malmstrom R."/>
            <person name="Stieglmeier M."/>
            <person name="Klingl A."/>
            <person name="Woyke T."/>
            <person name="Ryan C.M."/>
            <person name="Banfield J.F."/>
        </authorList>
    </citation>
    <scope>NUCLEOTIDE SEQUENCE [LARGE SCALE GENOMIC DNA]</scope>
</reference>
<accession>A0A2M7SDJ4</accession>
<evidence type="ECO:0008006" key="8">
    <source>
        <dbReference type="Google" id="ProtNLM"/>
    </source>
</evidence>
<organism evidence="6 7">
    <name type="scientific">Candidatus Desantisbacteria bacterium CG_4_10_14_0_8_um_filter_48_22</name>
    <dbReference type="NCBI Taxonomy" id="1974543"/>
    <lineage>
        <taxon>Bacteria</taxon>
        <taxon>Candidatus Desantisiibacteriota</taxon>
    </lineage>
</organism>
<dbReference type="InterPro" id="IPR009003">
    <property type="entry name" value="Peptidase_S1_PA"/>
</dbReference>
<evidence type="ECO:0000256" key="3">
    <source>
        <dbReference type="SAM" id="SignalP"/>
    </source>
</evidence>
<dbReference type="GO" id="GO:0006508">
    <property type="term" value="P:proteolysis"/>
    <property type="evidence" value="ECO:0007669"/>
    <property type="project" value="UniProtKB-KW"/>
</dbReference>
<dbReference type="GO" id="GO:0004252">
    <property type="term" value="F:serine-type endopeptidase activity"/>
    <property type="evidence" value="ECO:0007669"/>
    <property type="project" value="InterPro"/>
</dbReference>
<dbReference type="PANTHER" id="PTHR43343">
    <property type="entry name" value="PEPTIDASE S12"/>
    <property type="match status" value="1"/>
</dbReference>
<dbReference type="Gene3D" id="2.40.10.120">
    <property type="match status" value="1"/>
</dbReference>
<feature type="signal peptide" evidence="3">
    <location>
        <begin position="1"/>
        <end position="22"/>
    </location>
</feature>
<protein>
    <recommendedName>
        <fullName evidence="8">PDZ domain-containing protein</fullName>
    </recommendedName>
</protein>
<dbReference type="InterPro" id="IPR051201">
    <property type="entry name" value="Chloro_Bact_Ser_Proteases"/>
</dbReference>
<feature type="chain" id="PRO_5014857170" description="PDZ domain-containing protein" evidence="3">
    <location>
        <begin position="23"/>
        <end position="479"/>
    </location>
</feature>
<dbReference type="PRINTS" id="PR00834">
    <property type="entry name" value="PROTEASES2C"/>
</dbReference>
<dbReference type="Gene3D" id="2.30.42.10">
    <property type="match status" value="1"/>
</dbReference>
<gene>
    <name evidence="6" type="ORF">COY52_04085</name>
</gene>
<keyword evidence="2" id="KW-0378">Hydrolase</keyword>
<feature type="domain" description="Zinc-ribbon" evidence="5">
    <location>
        <begin position="24"/>
        <end position="46"/>
    </location>
</feature>
<dbReference type="SUPFAM" id="SSF50156">
    <property type="entry name" value="PDZ domain-like"/>
    <property type="match status" value="1"/>
</dbReference>
<dbReference type="PANTHER" id="PTHR43343:SF3">
    <property type="entry name" value="PROTEASE DO-LIKE 8, CHLOROPLASTIC"/>
    <property type="match status" value="1"/>
</dbReference>
<evidence type="ECO:0000256" key="1">
    <source>
        <dbReference type="ARBA" id="ARBA00022670"/>
    </source>
</evidence>
<name>A0A2M7SDJ4_9BACT</name>
<dbReference type="AlphaFoldDB" id="A0A2M7SDJ4"/>
<keyword evidence="3" id="KW-0732">Signal</keyword>
<dbReference type="Pfam" id="PF13365">
    <property type="entry name" value="Trypsin_2"/>
    <property type="match status" value="1"/>
</dbReference>